<evidence type="ECO:0000259" key="7">
    <source>
        <dbReference type="Pfam" id="PF01602"/>
    </source>
</evidence>
<proteinExistence type="inferred from homology"/>
<feature type="domain" description="Clathrin/coatomer adaptor adaptin-like N-terminal" evidence="7">
    <location>
        <begin position="43"/>
        <end position="580"/>
    </location>
</feature>
<evidence type="ECO:0000256" key="5">
    <source>
        <dbReference type="ARBA" id="ARBA00023136"/>
    </source>
</evidence>
<keyword evidence="4" id="KW-0653">Protein transport</keyword>
<evidence type="ECO:0000256" key="4">
    <source>
        <dbReference type="ARBA" id="ARBA00022927"/>
    </source>
</evidence>
<feature type="compositionally biased region" description="Acidic residues" evidence="6">
    <location>
        <begin position="716"/>
        <end position="731"/>
    </location>
</feature>
<keyword evidence="5" id="KW-0472">Membrane</keyword>
<evidence type="ECO:0000313" key="8">
    <source>
        <dbReference type="EMBL" id="KAI9632628.1"/>
    </source>
</evidence>
<dbReference type="PANTHER" id="PTHR11134">
    <property type="entry name" value="ADAPTOR COMPLEX SUBUNIT BETA FAMILY MEMBER"/>
    <property type="match status" value="1"/>
</dbReference>
<evidence type="ECO:0000256" key="3">
    <source>
        <dbReference type="ARBA" id="ARBA00022448"/>
    </source>
</evidence>
<keyword evidence="3" id="KW-0813">Transport</keyword>
<sequence>MAALNRLSQRIKENFQESTRDFAIPGGSASTATYFDTSDDKIKEISKLLESRHDKERLEGMKRIIAGISKGRDMEPFFAQVVKNVVAPSIEIRKLVYIYLLRFASTNSDLLLLSINTFQKDLSDQSPLIRSMSLRVLTSIRVPVIQGIVMLGLKKLVNDRNPWVRKTVAGGLAKVYEVDNSQLSSLIPLLQTLLSSQSPLTLGATLTAFVEICPDRLDLLHPYYRHICRLLVDADEWGQAVAVEVLTRYCRAMLEKPEPLTTNADSDDELEGVDIDLAMFLDCAKPLFQSRNPAVVLAMAKAYYHLAPAGHKLVGQEQLVAPVLRLANGKAEVMGLAWEVIAVMSEERPWLFRPRFTSTFLHAADSTYVNLVKLRAMSALHYIRFPDTAVAEEAVRAIGALVRSQPVVASTGLATLMRWLRSNRGEVQPGLADIDNLVGQSVISLKSIILTLPASATPSPRALVARLAKQLPTVTNHNARASVFWLVGQYASSDSPNEHGLGWEGVQAWVPDVLRQAVKGFAEESSIAKLQILTLSTKVAALAPASSQLTLLTQYLFNLARYDASYDVRDRGRLLSSLLRGVVSEADTEEDQGGVVLRREQVKAVLLGQRPVAEKQSVDAELEAGSMSRVLRRRMVGYEGLPEWTNDPTDSNLRDSEVEHQKPPAPTSMGSHIPPPAIPVHLSSSVTSIARSPSTSNASPVGSAPIVKSKFQDLDAFLDSETEDETESEEE</sequence>
<accession>A0AA38H1I0</accession>
<dbReference type="GO" id="GO:0006886">
    <property type="term" value="P:intracellular protein transport"/>
    <property type="evidence" value="ECO:0007669"/>
    <property type="project" value="InterPro"/>
</dbReference>
<dbReference type="InterPro" id="IPR026739">
    <property type="entry name" value="AP_beta"/>
</dbReference>
<dbReference type="InterPro" id="IPR002553">
    <property type="entry name" value="Clathrin/coatomer_adapt-like_N"/>
</dbReference>
<dbReference type="InterPro" id="IPR016024">
    <property type="entry name" value="ARM-type_fold"/>
</dbReference>
<comment type="similarity">
    <text evidence="2">Belongs to the adaptor complexes large subunit family.</text>
</comment>
<reference evidence="8" key="1">
    <citation type="journal article" date="2022" name="G3 (Bethesda)">
        <title>High quality genome of the basidiomycete yeast Dioszegia hungarica PDD-24b-2 isolated from cloud water.</title>
        <authorList>
            <person name="Jarrige D."/>
            <person name="Haridas S."/>
            <person name="Bleykasten-Grosshans C."/>
            <person name="Joly M."/>
            <person name="Nadalig T."/>
            <person name="Sancelme M."/>
            <person name="Vuilleumier S."/>
            <person name="Grigoriev I.V."/>
            <person name="Amato P."/>
            <person name="Bringel F."/>
        </authorList>
    </citation>
    <scope>NUCLEOTIDE SEQUENCE</scope>
    <source>
        <strain evidence="8">PDD-24b-2</strain>
    </source>
</reference>
<evidence type="ECO:0000256" key="2">
    <source>
        <dbReference type="ARBA" id="ARBA00006613"/>
    </source>
</evidence>
<comment type="subcellular location">
    <subcellularLocation>
        <location evidence="1">Endomembrane system</location>
    </subcellularLocation>
</comment>
<dbReference type="Gene3D" id="1.25.10.10">
    <property type="entry name" value="Leucine-rich Repeat Variant"/>
    <property type="match status" value="1"/>
</dbReference>
<comment type="caution">
    <text evidence="8">The sequence shown here is derived from an EMBL/GenBank/DDBJ whole genome shotgun (WGS) entry which is preliminary data.</text>
</comment>
<feature type="region of interest" description="Disordered" evidence="6">
    <location>
        <begin position="684"/>
        <end position="731"/>
    </location>
</feature>
<feature type="compositionally biased region" description="Basic and acidic residues" evidence="6">
    <location>
        <begin position="652"/>
        <end position="662"/>
    </location>
</feature>
<dbReference type="GO" id="GO:0030117">
    <property type="term" value="C:membrane coat"/>
    <property type="evidence" value="ECO:0007669"/>
    <property type="project" value="InterPro"/>
</dbReference>
<dbReference type="AlphaFoldDB" id="A0AA38H1I0"/>
<protein>
    <submittedName>
        <fullName evidence="8">Adaptin N terminal region-domain-containing protein</fullName>
    </submittedName>
</protein>
<dbReference type="EMBL" id="JAKWFO010000014">
    <property type="protein sequence ID" value="KAI9632628.1"/>
    <property type="molecule type" value="Genomic_DNA"/>
</dbReference>
<feature type="region of interest" description="Disordered" evidence="6">
    <location>
        <begin position="641"/>
        <end position="672"/>
    </location>
</feature>
<organism evidence="8 9">
    <name type="scientific">Dioszegia hungarica</name>
    <dbReference type="NCBI Taxonomy" id="4972"/>
    <lineage>
        <taxon>Eukaryota</taxon>
        <taxon>Fungi</taxon>
        <taxon>Dikarya</taxon>
        <taxon>Basidiomycota</taxon>
        <taxon>Agaricomycotina</taxon>
        <taxon>Tremellomycetes</taxon>
        <taxon>Tremellales</taxon>
        <taxon>Bulleribasidiaceae</taxon>
        <taxon>Dioszegia</taxon>
    </lineage>
</organism>
<gene>
    <name evidence="8" type="ORF">MKK02DRAFT_20226</name>
</gene>
<evidence type="ECO:0000256" key="6">
    <source>
        <dbReference type="SAM" id="MobiDB-lite"/>
    </source>
</evidence>
<dbReference type="Proteomes" id="UP001164286">
    <property type="component" value="Unassembled WGS sequence"/>
</dbReference>
<evidence type="ECO:0000313" key="9">
    <source>
        <dbReference type="Proteomes" id="UP001164286"/>
    </source>
</evidence>
<feature type="compositionally biased region" description="Polar residues" evidence="6">
    <location>
        <begin position="684"/>
        <end position="700"/>
    </location>
</feature>
<dbReference type="GO" id="GO:0016192">
    <property type="term" value="P:vesicle-mediated transport"/>
    <property type="evidence" value="ECO:0007669"/>
    <property type="project" value="InterPro"/>
</dbReference>
<dbReference type="RefSeq" id="XP_052942405.1">
    <property type="nucleotide sequence ID" value="XM_053086224.1"/>
</dbReference>
<dbReference type="SUPFAM" id="SSF48371">
    <property type="entry name" value="ARM repeat"/>
    <property type="match status" value="1"/>
</dbReference>
<dbReference type="GeneID" id="77725425"/>
<dbReference type="InterPro" id="IPR011989">
    <property type="entry name" value="ARM-like"/>
</dbReference>
<evidence type="ECO:0000256" key="1">
    <source>
        <dbReference type="ARBA" id="ARBA00004308"/>
    </source>
</evidence>
<dbReference type="GO" id="GO:0012505">
    <property type="term" value="C:endomembrane system"/>
    <property type="evidence" value="ECO:0007669"/>
    <property type="project" value="UniProtKB-SubCell"/>
</dbReference>
<keyword evidence="9" id="KW-1185">Reference proteome</keyword>
<name>A0AA38H1I0_9TREE</name>
<dbReference type="Pfam" id="PF01602">
    <property type="entry name" value="Adaptin_N"/>
    <property type="match status" value="1"/>
</dbReference>